<accession>A0A9X2NBG8</accession>
<feature type="transmembrane region" description="Helical" evidence="1">
    <location>
        <begin position="12"/>
        <end position="32"/>
    </location>
</feature>
<dbReference type="RefSeq" id="WP_257920675.1">
    <property type="nucleotide sequence ID" value="NZ_JAMXQV010000007.1"/>
</dbReference>
<dbReference type="Proteomes" id="UP001144096">
    <property type="component" value="Unassembled WGS sequence"/>
</dbReference>
<protein>
    <submittedName>
        <fullName evidence="2">Uncharacterized protein</fullName>
    </submittedName>
</protein>
<keyword evidence="1" id="KW-1133">Transmembrane helix</keyword>
<dbReference type="EMBL" id="JAMXQV010000007">
    <property type="protein sequence ID" value="MCR6484037.1"/>
    <property type="molecule type" value="Genomic_DNA"/>
</dbReference>
<keyword evidence="1" id="KW-0812">Transmembrane</keyword>
<sequence>MNDKGGSKNPLAWLLHASLVMLGASIALNLAVTFLQPIVPWLIAGFAVAFLGWCVVVFIRWRRSRW</sequence>
<evidence type="ECO:0000313" key="3">
    <source>
        <dbReference type="Proteomes" id="UP001144096"/>
    </source>
</evidence>
<evidence type="ECO:0000313" key="2">
    <source>
        <dbReference type="EMBL" id="MCR6484037.1"/>
    </source>
</evidence>
<dbReference type="AlphaFoldDB" id="A0A9X2NBG8"/>
<feature type="transmembrane region" description="Helical" evidence="1">
    <location>
        <begin position="38"/>
        <end position="59"/>
    </location>
</feature>
<name>A0A9X2NBG8_9PSEU</name>
<gene>
    <name evidence="2" type="ORF">M8542_14530</name>
</gene>
<keyword evidence="1" id="KW-0472">Membrane</keyword>
<evidence type="ECO:0000256" key="1">
    <source>
        <dbReference type="SAM" id="Phobius"/>
    </source>
</evidence>
<organism evidence="2 3">
    <name type="scientific">Amycolatopsis iheyensis</name>
    <dbReference type="NCBI Taxonomy" id="2945988"/>
    <lineage>
        <taxon>Bacteria</taxon>
        <taxon>Bacillati</taxon>
        <taxon>Actinomycetota</taxon>
        <taxon>Actinomycetes</taxon>
        <taxon>Pseudonocardiales</taxon>
        <taxon>Pseudonocardiaceae</taxon>
        <taxon>Amycolatopsis</taxon>
    </lineage>
</organism>
<proteinExistence type="predicted"/>
<reference evidence="2" key="1">
    <citation type="submission" date="2022-06" db="EMBL/GenBank/DDBJ databases">
        <title>Amycolatopsis iheyaensis sp. nov., a new species of the genus Amycolatopsis isolated from soil in Iheya island, Japan.</title>
        <authorList>
            <person name="Ngamcharungchit C."/>
            <person name="Kanto H."/>
            <person name="Take A."/>
            <person name="Intra B."/>
            <person name="Matsumoto A."/>
            <person name="Panbangred W."/>
            <person name="Inahashi Y."/>
        </authorList>
    </citation>
    <scope>NUCLEOTIDE SEQUENCE</scope>
    <source>
        <strain evidence="2">OK19-0408</strain>
    </source>
</reference>
<comment type="caution">
    <text evidence="2">The sequence shown here is derived from an EMBL/GenBank/DDBJ whole genome shotgun (WGS) entry which is preliminary data.</text>
</comment>
<keyword evidence="3" id="KW-1185">Reference proteome</keyword>